<dbReference type="AlphaFoldDB" id="A0A1I8Q2X2"/>
<feature type="compositionally biased region" description="Low complexity" evidence="1">
    <location>
        <begin position="17"/>
        <end position="28"/>
    </location>
</feature>
<reference evidence="2" key="1">
    <citation type="submission" date="2020-05" db="UniProtKB">
        <authorList>
            <consortium name="EnsemblMetazoa"/>
        </authorList>
    </citation>
    <scope>IDENTIFICATION</scope>
    <source>
        <strain evidence="2">USDA</strain>
    </source>
</reference>
<dbReference type="STRING" id="35570.A0A1I8Q2X2"/>
<name>A0A1I8Q2X2_STOCA</name>
<dbReference type="VEuPathDB" id="VectorBase:SCAU013375"/>
<gene>
    <name evidence="2" type="primary">106087781</name>
</gene>
<evidence type="ECO:0000313" key="3">
    <source>
        <dbReference type="Proteomes" id="UP000095300"/>
    </source>
</evidence>
<organism evidence="2 3">
    <name type="scientific">Stomoxys calcitrans</name>
    <name type="common">Stable fly</name>
    <name type="synonym">Conops calcitrans</name>
    <dbReference type="NCBI Taxonomy" id="35570"/>
    <lineage>
        <taxon>Eukaryota</taxon>
        <taxon>Metazoa</taxon>
        <taxon>Ecdysozoa</taxon>
        <taxon>Arthropoda</taxon>
        <taxon>Hexapoda</taxon>
        <taxon>Insecta</taxon>
        <taxon>Pterygota</taxon>
        <taxon>Neoptera</taxon>
        <taxon>Endopterygota</taxon>
        <taxon>Diptera</taxon>
        <taxon>Brachycera</taxon>
        <taxon>Muscomorpha</taxon>
        <taxon>Muscoidea</taxon>
        <taxon>Muscidae</taxon>
        <taxon>Stomoxys</taxon>
    </lineage>
</organism>
<accession>A0A1I8Q2X2</accession>
<proteinExistence type="predicted"/>
<dbReference type="KEGG" id="scac:106087781"/>
<sequence>MSTNVPIISVTPHHHTSSSSSDSDSDSSNSHDNDMDYSTRLGNTTDVEDFDSQADISLPPSRRSSTNGLRHIQQDLTDVEDYDASDSEGEVEVFPELKLSLEEFLSQGTQCHQTITNGIKERVERRSGNFLKAQNLTHANDYLTDCEDYNTDSELENEAVKSVCVDLNEAFVDQGRVNIADATGTPNSIDGSDENDEDVSIASNISDLHFEEAGGACGPLAQALSEDELLELSGDEEICHIAVSDSESKDDDENISEDDILSNSSAPPLDVTFVKPLSPLKRSSAKLECPSTASNCAKSCMFLEVQRDKEEVLTDIEQLDENNDEDSYDDDDNPIPQAVILAVGDDGGCQTDCEDISYDDLSNPESCAHEGVLTVDAKVLPQPQREVILLQEDKYGDTTTSVMPMSEQHKFGINSCVREECVTDSEEFSYAADDEQADVSAEEPINPPTNVLVESDVTVSNEQMKPHISKRLGIQSNNESVTDVEEFYMDGTNIRKKKPKTRVISKGKSKYLDIPKAPEDGGTDVEDIELSEAELPPELKYSPLHSLNDGASSIQVDKTTDVEELTADDDLSSTSESDLPQINRIASNLRDYDSCSSHVVTAFETCASVPSGLKNKKPTPTTTTFNIATPQQQHTDTEDVQLPSDAEDYCPPELPSTCLPNELHELLNAGCTTVHEKCQNSFNVDGERLHIKGMVREAHTDVEYVESDESAARGSK</sequence>
<feature type="region of interest" description="Disordered" evidence="1">
    <location>
        <begin position="539"/>
        <end position="561"/>
    </location>
</feature>
<dbReference type="Proteomes" id="UP000095300">
    <property type="component" value="Unassembled WGS sequence"/>
</dbReference>
<keyword evidence="3" id="KW-1185">Reference proteome</keyword>
<evidence type="ECO:0000313" key="2">
    <source>
        <dbReference type="EnsemblMetazoa" id="SCAU013375-PA"/>
    </source>
</evidence>
<dbReference type="OrthoDB" id="8037776at2759"/>
<feature type="region of interest" description="Disordered" evidence="1">
    <location>
        <begin position="1"/>
        <end position="70"/>
    </location>
</feature>
<dbReference type="EnsemblMetazoa" id="SCAU013375-RA">
    <property type="protein sequence ID" value="SCAU013375-PA"/>
    <property type="gene ID" value="SCAU013375"/>
</dbReference>
<evidence type="ECO:0000256" key="1">
    <source>
        <dbReference type="SAM" id="MobiDB-lite"/>
    </source>
</evidence>
<protein>
    <submittedName>
        <fullName evidence="2">Uncharacterized protein</fullName>
    </submittedName>
</protein>